<reference evidence="2" key="1">
    <citation type="submission" date="2020-08" db="EMBL/GenBank/DDBJ databases">
        <title>Multicomponent nature underlies the extraordinary mechanical properties of spider dragline silk.</title>
        <authorList>
            <person name="Kono N."/>
            <person name="Nakamura H."/>
            <person name="Mori M."/>
            <person name="Yoshida Y."/>
            <person name="Ohtoshi R."/>
            <person name="Malay A.D."/>
            <person name="Moran D.A.P."/>
            <person name="Tomita M."/>
            <person name="Numata K."/>
            <person name="Arakawa K."/>
        </authorList>
    </citation>
    <scope>NUCLEOTIDE SEQUENCE</scope>
</reference>
<proteinExistence type="predicted"/>
<keyword evidence="1" id="KW-0472">Membrane</keyword>
<gene>
    <name evidence="2" type="ORF">NPIL_76171</name>
</gene>
<dbReference type="EMBL" id="BMAW01047137">
    <property type="protein sequence ID" value="GFS59351.1"/>
    <property type="molecule type" value="Genomic_DNA"/>
</dbReference>
<accession>A0A8X6MJQ1</accession>
<organism evidence="2 3">
    <name type="scientific">Nephila pilipes</name>
    <name type="common">Giant wood spider</name>
    <name type="synonym">Nephila maculata</name>
    <dbReference type="NCBI Taxonomy" id="299642"/>
    <lineage>
        <taxon>Eukaryota</taxon>
        <taxon>Metazoa</taxon>
        <taxon>Ecdysozoa</taxon>
        <taxon>Arthropoda</taxon>
        <taxon>Chelicerata</taxon>
        <taxon>Arachnida</taxon>
        <taxon>Araneae</taxon>
        <taxon>Araneomorphae</taxon>
        <taxon>Entelegynae</taxon>
        <taxon>Araneoidea</taxon>
        <taxon>Nephilidae</taxon>
        <taxon>Nephila</taxon>
    </lineage>
</organism>
<protein>
    <submittedName>
        <fullName evidence="2">Uncharacterized protein</fullName>
    </submittedName>
</protein>
<evidence type="ECO:0000256" key="1">
    <source>
        <dbReference type="SAM" id="Phobius"/>
    </source>
</evidence>
<feature type="transmembrane region" description="Helical" evidence="1">
    <location>
        <begin position="97"/>
        <end position="117"/>
    </location>
</feature>
<keyword evidence="1" id="KW-1133">Transmembrane helix</keyword>
<dbReference type="Proteomes" id="UP000887013">
    <property type="component" value="Unassembled WGS sequence"/>
</dbReference>
<comment type="caution">
    <text evidence="2">The sequence shown here is derived from an EMBL/GenBank/DDBJ whole genome shotgun (WGS) entry which is preliminary data.</text>
</comment>
<evidence type="ECO:0000313" key="2">
    <source>
        <dbReference type="EMBL" id="GFS59351.1"/>
    </source>
</evidence>
<keyword evidence="3" id="KW-1185">Reference proteome</keyword>
<sequence>MEPNKRTIREILFEDEDMPFDSDDEIITECSQDFLEASPFFENLPSQFGNGMEGEMASQIPEENISHCMHCSIVCHDTLVLMVADLRVMRLIYIMDIRYILASFAAFLCVTVVIAGVTKAPPTDEEVKHVFSCVPKAGDQALCDEFLNCFDILPTIYRIIVNECIDIIPGGKTCFKDKELFNSHKERKQVFTLEELKEYRKVQKCFKAVAEKCSKKKGPKP</sequence>
<evidence type="ECO:0000313" key="3">
    <source>
        <dbReference type="Proteomes" id="UP000887013"/>
    </source>
</evidence>
<dbReference type="AlphaFoldDB" id="A0A8X6MJQ1"/>
<keyword evidence="1" id="KW-0812">Transmembrane</keyword>
<name>A0A8X6MJQ1_NEPPI</name>